<feature type="compositionally biased region" description="Basic and acidic residues" evidence="1">
    <location>
        <begin position="1"/>
        <end position="13"/>
    </location>
</feature>
<keyword evidence="2" id="KW-0812">Transmembrane</keyword>
<feature type="region of interest" description="Disordered" evidence="1">
    <location>
        <begin position="78"/>
        <end position="180"/>
    </location>
</feature>
<feature type="transmembrane region" description="Helical" evidence="2">
    <location>
        <begin position="53"/>
        <end position="73"/>
    </location>
</feature>
<keyword evidence="2" id="KW-1133">Transmembrane helix</keyword>
<dbReference type="EMBL" id="JABXXR010000245">
    <property type="protein sequence ID" value="NVN42023.1"/>
    <property type="molecule type" value="Genomic_DNA"/>
</dbReference>
<organism evidence="3 4">
    <name type="scientific">Ameyamaea chiangmaiensis</name>
    <dbReference type="NCBI Taxonomy" id="442969"/>
    <lineage>
        <taxon>Bacteria</taxon>
        <taxon>Pseudomonadati</taxon>
        <taxon>Pseudomonadota</taxon>
        <taxon>Alphaproteobacteria</taxon>
        <taxon>Acetobacterales</taxon>
        <taxon>Acetobacteraceae</taxon>
        <taxon>Ameyamaea</taxon>
    </lineage>
</organism>
<evidence type="ECO:0000313" key="4">
    <source>
        <dbReference type="Proteomes" id="UP000585665"/>
    </source>
</evidence>
<dbReference type="AlphaFoldDB" id="A0A850PGS2"/>
<protein>
    <submittedName>
        <fullName evidence="3">Conjugal transfer protein TraI</fullName>
    </submittedName>
</protein>
<feature type="non-terminal residue" evidence="3">
    <location>
        <position position="180"/>
    </location>
</feature>
<sequence>MSEEHPEKEEGSKPDAAPAPEAGDDARPLTGEPVAPMRLRPEPPRVTRLSRKVLAGLSLAASVGVGGALVYALQTRHGGDQGQELISTDNRTTPDGLAGLPKDYSGVPKLGPPLPGDLGRPILSAQNAGQPVPMPGIATPSGPVGPTPEEQRQAQEREAARNAKLFASTETRPANTAATP</sequence>
<evidence type="ECO:0000256" key="2">
    <source>
        <dbReference type="SAM" id="Phobius"/>
    </source>
</evidence>
<feature type="region of interest" description="Disordered" evidence="1">
    <location>
        <begin position="1"/>
        <end position="45"/>
    </location>
</feature>
<keyword evidence="4" id="KW-1185">Reference proteome</keyword>
<proteinExistence type="predicted"/>
<comment type="caution">
    <text evidence="3">The sequence shown here is derived from an EMBL/GenBank/DDBJ whole genome shotgun (WGS) entry which is preliminary data.</text>
</comment>
<feature type="compositionally biased region" description="Polar residues" evidence="1">
    <location>
        <begin position="168"/>
        <end position="180"/>
    </location>
</feature>
<reference evidence="3 4" key="1">
    <citation type="submission" date="2020-06" db="EMBL/GenBank/DDBJ databases">
        <title>Description of novel acetic acid bacteria.</title>
        <authorList>
            <person name="Sombolestani A."/>
        </authorList>
    </citation>
    <scope>NUCLEOTIDE SEQUENCE [LARGE SCALE GENOMIC DNA]</scope>
    <source>
        <strain evidence="3 4">LMG 27010</strain>
    </source>
</reference>
<accession>A0A850PGS2</accession>
<feature type="compositionally biased region" description="Polar residues" evidence="1">
    <location>
        <begin position="84"/>
        <end position="93"/>
    </location>
</feature>
<dbReference type="Proteomes" id="UP000585665">
    <property type="component" value="Unassembled WGS sequence"/>
</dbReference>
<evidence type="ECO:0000313" key="3">
    <source>
        <dbReference type="EMBL" id="NVN42023.1"/>
    </source>
</evidence>
<keyword evidence="2" id="KW-0472">Membrane</keyword>
<feature type="compositionally biased region" description="Basic and acidic residues" evidence="1">
    <location>
        <begin position="149"/>
        <end position="161"/>
    </location>
</feature>
<name>A0A850PGS2_9PROT</name>
<gene>
    <name evidence="3" type="ORF">HUK82_15855</name>
</gene>
<evidence type="ECO:0000256" key="1">
    <source>
        <dbReference type="SAM" id="MobiDB-lite"/>
    </source>
</evidence>